<dbReference type="Proteomes" id="UP000199159">
    <property type="component" value="Unassembled WGS sequence"/>
</dbReference>
<keyword evidence="2" id="KW-1185">Reference proteome</keyword>
<organism evidence="1 2">
    <name type="scientific">Litchfieldia salsa</name>
    <dbReference type="NCBI Taxonomy" id="930152"/>
    <lineage>
        <taxon>Bacteria</taxon>
        <taxon>Bacillati</taxon>
        <taxon>Bacillota</taxon>
        <taxon>Bacilli</taxon>
        <taxon>Bacillales</taxon>
        <taxon>Bacillaceae</taxon>
        <taxon>Litchfieldia</taxon>
    </lineage>
</organism>
<evidence type="ECO:0000313" key="1">
    <source>
        <dbReference type="EMBL" id="SDP97359.1"/>
    </source>
</evidence>
<protein>
    <submittedName>
        <fullName evidence="1">Uncharacterized protein</fullName>
    </submittedName>
</protein>
<dbReference type="AlphaFoldDB" id="A0A1H0X3E0"/>
<proteinExistence type="predicted"/>
<name>A0A1H0X3E0_9BACI</name>
<dbReference type="STRING" id="930152.SAMN05216565_12813"/>
<reference evidence="2" key="1">
    <citation type="submission" date="2016-10" db="EMBL/GenBank/DDBJ databases">
        <authorList>
            <person name="Varghese N."/>
            <person name="Submissions S."/>
        </authorList>
    </citation>
    <scope>NUCLEOTIDE SEQUENCE [LARGE SCALE GENOMIC DNA]</scope>
    <source>
        <strain evidence="2">IBRC-M10078</strain>
    </source>
</reference>
<accession>A0A1H0X3E0</accession>
<dbReference type="EMBL" id="FNJU01000028">
    <property type="protein sequence ID" value="SDP97359.1"/>
    <property type="molecule type" value="Genomic_DNA"/>
</dbReference>
<evidence type="ECO:0000313" key="2">
    <source>
        <dbReference type="Proteomes" id="UP000199159"/>
    </source>
</evidence>
<gene>
    <name evidence="1" type="ORF">SAMN05216565_12813</name>
</gene>
<sequence length="41" mass="4909">MLIIISFIIFSTLISIELQLRKSNKYNEEVIELLKEIKEKK</sequence>